<name>A0A7S3M0B3_9STRA</name>
<feature type="binding site" evidence="11">
    <location>
        <position position="447"/>
    </location>
    <ligand>
        <name>Mg(2+)</name>
        <dbReference type="ChEBI" id="CHEBI:18420"/>
    </ligand>
</feature>
<sequence>MMCYLTTLSIVSSFLVPKIRSNVFKVSCPCITTAISSMSSTSQPSITAVSDSSVNRLLKQTNAWCGVNGLMYTDGKVNWTPAPLSLIPNAFSSDSLLYAFKMQPIINKLVDGISRDREFLLDKLSTVSESDEFTKRILQLYMQVPESVVKNDLQCGILRSDYMINNDHRALQVEINTIASSFGYLSKKVSDYHRYILERNEKNEDLHTIVASTLEASFASAEDAKTKVKAQNVLNNPSSVELAKVLALAHQQCKEENAAVLFIVQPNERNIADQRAFELQLWEAHRVPVEFLTLAEVHARARLEGPSEDWGKQSLVIGPAPGTVGSEFTVSVAYFRAGYTPNDYPTEDEWAARKVIEQSSAVKCPNTGYQLAGTKAIQASLCLPGVLERFLTVEESVELRRCFAAQYSLVALTDLSAEGAELRTATEQAVAQATADGAPWVLKPQREGGGNNLYGVELSNFLKEHAGQSVLSGYVLMQRIFPLPQKTAFLRAGALQILPSISELGVYGTYLSYGACPQETTNEEKVLCNAYGGYLLRTKPEGVDEGGVASGYSVLSSVILE</sequence>
<comment type="similarity">
    <text evidence="2 9">Belongs to the eukaryotic GSH synthase family.</text>
</comment>
<evidence type="ECO:0000256" key="11">
    <source>
        <dbReference type="PIRSR" id="PIRSR001558-2"/>
    </source>
</evidence>
<keyword evidence="7 9" id="KW-0067">ATP-binding</keyword>
<dbReference type="Gene3D" id="3.30.1490.80">
    <property type="match status" value="1"/>
</dbReference>
<dbReference type="SUPFAM" id="SSF52440">
    <property type="entry name" value="PreATP-grasp domain"/>
    <property type="match status" value="1"/>
</dbReference>
<feature type="binding site" evidence="10">
    <location>
        <position position="503"/>
    </location>
    <ligand>
        <name>ATP</name>
        <dbReference type="ChEBI" id="CHEBI:30616"/>
    </ligand>
</feature>
<dbReference type="GO" id="GO:0004363">
    <property type="term" value="F:glutathione synthase activity"/>
    <property type="evidence" value="ECO:0007669"/>
    <property type="project" value="UniProtKB-UniRule"/>
</dbReference>
<keyword evidence="3 9" id="KW-0436">Ligase</keyword>
<evidence type="ECO:0000313" key="13">
    <source>
        <dbReference type="EMBL" id="CAE0275486.1"/>
    </source>
</evidence>
<dbReference type="EC" id="6.3.2.3" evidence="9"/>
<keyword evidence="4 9" id="KW-0317">Glutathione biosynthesis</keyword>
<evidence type="ECO:0000256" key="9">
    <source>
        <dbReference type="PIRNR" id="PIRNR001558"/>
    </source>
</evidence>
<dbReference type="InterPro" id="IPR005615">
    <property type="entry name" value="Glutathione_synthase"/>
</dbReference>
<dbReference type="EMBL" id="HBIC01008652">
    <property type="protein sequence ID" value="CAE0275486.1"/>
    <property type="molecule type" value="Transcribed_RNA"/>
</dbReference>
<protein>
    <recommendedName>
        <fullName evidence="9">Glutathione synthetase</fullName>
        <shortName evidence="9">GSH-S</shortName>
        <ecNumber evidence="9">6.3.2.3</ecNumber>
    </recommendedName>
</protein>
<comment type="pathway">
    <text evidence="1 9">Sulfur metabolism; glutathione biosynthesis; glutathione from L-cysteine and L-glutamate: step 2/2.</text>
</comment>
<dbReference type="AlphaFoldDB" id="A0A7S3M0B3"/>
<organism evidence="13">
    <name type="scientific">Spumella elongata</name>
    <dbReference type="NCBI Taxonomy" id="89044"/>
    <lineage>
        <taxon>Eukaryota</taxon>
        <taxon>Sar</taxon>
        <taxon>Stramenopiles</taxon>
        <taxon>Ochrophyta</taxon>
        <taxon>Chrysophyceae</taxon>
        <taxon>Chromulinales</taxon>
        <taxon>Chromulinaceae</taxon>
        <taxon>Spumella</taxon>
    </lineage>
</organism>
<dbReference type="Gene3D" id="3.30.470.20">
    <property type="entry name" value="ATP-grasp fold, B domain"/>
    <property type="match status" value="1"/>
</dbReference>
<evidence type="ECO:0000256" key="2">
    <source>
        <dbReference type="ARBA" id="ARBA00010385"/>
    </source>
</evidence>
<evidence type="ECO:0000256" key="10">
    <source>
        <dbReference type="PIRSR" id="PIRSR001558-1"/>
    </source>
</evidence>
<evidence type="ECO:0000256" key="8">
    <source>
        <dbReference type="ARBA" id="ARBA00022842"/>
    </source>
</evidence>
<dbReference type="Gene3D" id="3.40.50.1760">
    <property type="entry name" value="Glutathione synthase, substrate-binding domain superfamily, eukaryotic"/>
    <property type="match status" value="1"/>
</dbReference>
<evidence type="ECO:0000256" key="5">
    <source>
        <dbReference type="ARBA" id="ARBA00022723"/>
    </source>
</evidence>
<feature type="binding site" evidence="11">
    <location>
        <position position="236"/>
    </location>
    <ligand>
        <name>Mg(2+)</name>
        <dbReference type="ChEBI" id="CHEBI:18420"/>
    </ligand>
</feature>
<feature type="binding site" evidence="10">
    <location>
        <position position="274"/>
    </location>
    <ligand>
        <name>substrate</name>
    </ligand>
</feature>
<comment type="cofactor">
    <cofactor evidence="9 11">
        <name>Mg(2+)</name>
        <dbReference type="ChEBI" id="CHEBI:18420"/>
    </cofactor>
    <text evidence="9 11">Binds 1 Mg(2+) ion per subunit.</text>
</comment>
<dbReference type="SUPFAM" id="SSF56059">
    <property type="entry name" value="Glutathione synthetase ATP-binding domain-like"/>
    <property type="match status" value="1"/>
</dbReference>
<feature type="binding site" evidence="10">
    <location>
        <begin position="443"/>
        <end position="452"/>
    </location>
    <ligand>
        <name>ATP</name>
        <dbReference type="ChEBI" id="CHEBI:30616"/>
    </ligand>
</feature>
<evidence type="ECO:0000256" key="4">
    <source>
        <dbReference type="ARBA" id="ARBA00022684"/>
    </source>
</evidence>
<reference evidence="13" key="1">
    <citation type="submission" date="2021-01" db="EMBL/GenBank/DDBJ databases">
        <authorList>
            <person name="Corre E."/>
            <person name="Pelletier E."/>
            <person name="Niang G."/>
            <person name="Scheremetjew M."/>
            <person name="Finn R."/>
            <person name="Kale V."/>
            <person name="Holt S."/>
            <person name="Cochrane G."/>
            <person name="Meng A."/>
            <person name="Brown T."/>
            <person name="Cohen L."/>
        </authorList>
    </citation>
    <scope>NUCLEOTIDE SEQUENCE</scope>
    <source>
        <strain evidence="13">CCAP 955/1</strain>
    </source>
</reference>
<comment type="catalytic activity">
    <reaction evidence="9">
        <text>gamma-L-glutamyl-L-cysteine + glycine + ATP = glutathione + ADP + phosphate + H(+)</text>
        <dbReference type="Rhea" id="RHEA:13557"/>
        <dbReference type="ChEBI" id="CHEBI:15378"/>
        <dbReference type="ChEBI" id="CHEBI:30616"/>
        <dbReference type="ChEBI" id="CHEBI:43474"/>
        <dbReference type="ChEBI" id="CHEBI:57305"/>
        <dbReference type="ChEBI" id="CHEBI:57925"/>
        <dbReference type="ChEBI" id="CHEBI:58173"/>
        <dbReference type="ChEBI" id="CHEBI:456216"/>
        <dbReference type="EC" id="6.3.2.3"/>
    </reaction>
</comment>
<dbReference type="NCBIfam" id="TIGR01986">
    <property type="entry name" value="glut_syn_euk"/>
    <property type="match status" value="1"/>
</dbReference>
<keyword evidence="5 9" id="KW-0479">Metal-binding</keyword>
<feature type="binding site" evidence="10">
    <location>
        <position position="375"/>
    </location>
    <ligand>
        <name>ATP</name>
        <dbReference type="ChEBI" id="CHEBI:30616"/>
    </ligand>
</feature>
<dbReference type="PIRSF" id="PIRSF001558">
    <property type="entry name" value="GSHase"/>
    <property type="match status" value="1"/>
</dbReference>
<dbReference type="InterPro" id="IPR014709">
    <property type="entry name" value="Glutathione_synthase_C_euk"/>
</dbReference>
<feature type="binding site" evidence="10">
    <location>
        <position position="454"/>
    </location>
    <ligand>
        <name>ATP</name>
        <dbReference type="ChEBI" id="CHEBI:30616"/>
    </ligand>
</feature>
<dbReference type="Pfam" id="PF03917">
    <property type="entry name" value="GSH_synth_ATP"/>
    <property type="match status" value="1"/>
</dbReference>
<dbReference type="GO" id="GO:0005524">
    <property type="term" value="F:ATP binding"/>
    <property type="evidence" value="ECO:0007669"/>
    <property type="project" value="UniProtKB-UniRule"/>
</dbReference>
<dbReference type="InterPro" id="IPR037013">
    <property type="entry name" value="GSH-S_sub-bd_sf"/>
</dbReference>
<dbReference type="GO" id="GO:0043295">
    <property type="term" value="F:glutathione binding"/>
    <property type="evidence" value="ECO:0007669"/>
    <property type="project" value="UniProtKB-UniRule"/>
</dbReference>
<dbReference type="InterPro" id="IPR016185">
    <property type="entry name" value="PreATP-grasp_dom_sf"/>
</dbReference>
<evidence type="ECO:0000256" key="3">
    <source>
        <dbReference type="ARBA" id="ARBA00022598"/>
    </source>
</evidence>
<keyword evidence="6 9" id="KW-0547">Nucleotide-binding</keyword>
<dbReference type="InterPro" id="IPR014049">
    <property type="entry name" value="Glutathione_synthase_N_euk"/>
</dbReference>
<proteinExistence type="inferred from homology"/>
<dbReference type="UniPathway" id="UPA00142">
    <property type="reaction ID" value="UER00210"/>
</dbReference>
<dbReference type="InterPro" id="IPR004887">
    <property type="entry name" value="GSH_synth_subst-bd"/>
</dbReference>
<dbReference type="Gene3D" id="3.30.1490.50">
    <property type="match status" value="1"/>
</dbReference>
<evidence type="ECO:0000256" key="6">
    <source>
        <dbReference type="ARBA" id="ARBA00022741"/>
    </source>
</evidence>
<dbReference type="PANTHER" id="PTHR11130:SF0">
    <property type="entry name" value="GLUTATHIONE SYNTHETASE"/>
    <property type="match status" value="1"/>
</dbReference>
<feature type="binding site" evidence="10">
    <location>
        <position position="545"/>
    </location>
    <ligand>
        <name>ATP</name>
        <dbReference type="ChEBI" id="CHEBI:30616"/>
    </ligand>
</feature>
<feature type="binding site" evidence="10">
    <location>
        <begin position="477"/>
        <end position="480"/>
    </location>
    <ligand>
        <name>ATP</name>
        <dbReference type="ChEBI" id="CHEBI:30616"/>
    </ligand>
</feature>
<feature type="domain" description="Glutathione synthase substrate-binding" evidence="12">
    <location>
        <begin position="259"/>
        <end position="372"/>
    </location>
</feature>
<gene>
    <name evidence="13" type="ORF">SELO1098_LOCUS4314</name>
</gene>
<dbReference type="GO" id="GO:0005829">
    <property type="term" value="C:cytosol"/>
    <property type="evidence" value="ECO:0007669"/>
    <property type="project" value="TreeGrafter"/>
</dbReference>
<evidence type="ECO:0000256" key="1">
    <source>
        <dbReference type="ARBA" id="ARBA00004965"/>
    </source>
</evidence>
<feature type="binding site" evidence="10">
    <location>
        <position position="539"/>
    </location>
    <ligand>
        <name>ATP</name>
        <dbReference type="ChEBI" id="CHEBI:30616"/>
    </ligand>
</feature>
<accession>A0A7S3M0B3</accession>
<keyword evidence="8 9" id="KW-0460">Magnesium</keyword>
<dbReference type="PANTHER" id="PTHR11130">
    <property type="entry name" value="GLUTATHIONE SYNTHETASE"/>
    <property type="match status" value="1"/>
</dbReference>
<dbReference type="InterPro" id="IPR014042">
    <property type="entry name" value="Glutathione_synthase_a-hlx"/>
</dbReference>
<dbReference type="GO" id="GO:0000287">
    <property type="term" value="F:magnesium ion binding"/>
    <property type="evidence" value="ECO:0007669"/>
    <property type="project" value="UniProtKB-UniRule"/>
</dbReference>
<dbReference type="Gene3D" id="1.10.1080.10">
    <property type="entry name" value="Glutathione Synthetase, Chain A, domain 3"/>
    <property type="match status" value="1"/>
</dbReference>
<feature type="binding site" evidence="10">
    <location>
        <position position="537"/>
    </location>
    <ligand>
        <name>substrate</name>
    </ligand>
</feature>
<dbReference type="Pfam" id="PF03199">
    <property type="entry name" value="GSH_synthase"/>
    <property type="match status" value="1"/>
</dbReference>
<evidence type="ECO:0000256" key="7">
    <source>
        <dbReference type="ARBA" id="ARBA00022840"/>
    </source>
</evidence>
<evidence type="ECO:0000259" key="12">
    <source>
        <dbReference type="Pfam" id="PF03199"/>
    </source>
</evidence>